<protein>
    <recommendedName>
        <fullName evidence="1">MmyB-like transcription regulator ligand binding domain-containing protein</fullName>
    </recommendedName>
</protein>
<evidence type="ECO:0000313" key="2">
    <source>
        <dbReference type="EMBL" id="AOR30919.1"/>
    </source>
</evidence>
<dbReference type="Pfam" id="PF17765">
    <property type="entry name" value="MLTR_LBD"/>
    <property type="match status" value="1"/>
</dbReference>
<proteinExistence type="predicted"/>
<feature type="domain" description="MmyB-like transcription regulator ligand binding" evidence="1">
    <location>
        <begin position="73"/>
        <end position="168"/>
    </location>
</feature>
<dbReference type="AlphaFoldDB" id="A0A1D7Y6B5"/>
<reference evidence="3" key="1">
    <citation type="submission" date="2016-09" db="EMBL/GenBank/DDBJ databases">
        <title>Streptomyces puniciscabiei strain:TW1S1 Genome sequencing and assembly.</title>
        <authorList>
            <person name="Kim M.-K."/>
            <person name="Kim S.B."/>
        </authorList>
    </citation>
    <scope>NUCLEOTIDE SEQUENCE [LARGE SCALE GENOMIC DNA]</scope>
    <source>
        <strain evidence="3">TW1S1</strain>
    </source>
</reference>
<keyword evidence="3" id="KW-1185">Reference proteome</keyword>
<evidence type="ECO:0000259" key="1">
    <source>
        <dbReference type="Pfam" id="PF17765"/>
    </source>
</evidence>
<dbReference type="InterPro" id="IPR041413">
    <property type="entry name" value="MLTR_LBD"/>
</dbReference>
<organism evidence="2 3">
    <name type="scientific">Streptomyces fodineus</name>
    <dbReference type="NCBI Taxonomy" id="1904616"/>
    <lineage>
        <taxon>Bacteria</taxon>
        <taxon>Bacillati</taxon>
        <taxon>Actinomycetota</taxon>
        <taxon>Actinomycetes</taxon>
        <taxon>Kitasatosporales</taxon>
        <taxon>Streptomycetaceae</taxon>
        <taxon>Streptomyces</taxon>
    </lineage>
</organism>
<sequence length="219" mass="24737">MGREPSREYQPDVDEAVGCCVGVTEKIENDRMRPSPDLYLRIAASPGFSTHDLRLGHLDLCGLEPPPAVNTSSPHLQRVVDGQREMMCVVAPDGRLVARNAAFSAMFDDEGVPENFWRWALLSDCARDAVLVDWEKDWAPYLLEECRLLFFRYRDHAAVRRLYADLTDDLRLQSLPRVGTDINGRAGSLRHRQNGTRRVHILAAESEGCRLLTFLTESA</sequence>
<gene>
    <name evidence="2" type="ORF">BFF78_07525</name>
</gene>
<dbReference type="KEGG" id="spun:BFF78_07525"/>
<accession>A0A1D7Y6B5</accession>
<dbReference type="EMBL" id="CP017248">
    <property type="protein sequence ID" value="AOR30919.1"/>
    <property type="molecule type" value="Genomic_DNA"/>
</dbReference>
<dbReference type="Gene3D" id="3.30.450.180">
    <property type="match status" value="1"/>
</dbReference>
<dbReference type="Proteomes" id="UP000094960">
    <property type="component" value="Chromosome"/>
</dbReference>
<name>A0A1D7Y6B5_9ACTN</name>
<evidence type="ECO:0000313" key="3">
    <source>
        <dbReference type="Proteomes" id="UP000094960"/>
    </source>
</evidence>